<dbReference type="Proteomes" id="UP000323708">
    <property type="component" value="Unassembled WGS sequence"/>
</dbReference>
<sequence>MKIEFFKGDAVDQHVEWIEKQLGTSNDRLAPNEGFQPFVFLLQINEEKAGGIVAFKSWDWLVIDSIVLMEPYRNTAYGKLLLEKAEAYGRSIGCKRAKLETFQAEAFYRKFGYETHAVLHDYPPGFSFATMVKLFD</sequence>
<reference evidence="2 3" key="1">
    <citation type="submission" date="2019-09" db="EMBL/GenBank/DDBJ databases">
        <authorList>
            <person name="Chen X.-Y."/>
        </authorList>
    </citation>
    <scope>NUCLEOTIDE SEQUENCE [LARGE SCALE GENOMIC DNA]</scope>
    <source>
        <strain evidence="2 3">NY5</strain>
    </source>
</reference>
<dbReference type="PROSITE" id="PS51186">
    <property type="entry name" value="GNAT"/>
    <property type="match status" value="1"/>
</dbReference>
<dbReference type="CDD" id="cd04301">
    <property type="entry name" value="NAT_SF"/>
    <property type="match status" value="1"/>
</dbReference>
<dbReference type="InterPro" id="IPR000182">
    <property type="entry name" value="GNAT_dom"/>
</dbReference>
<dbReference type="Gene3D" id="3.40.630.30">
    <property type="match status" value="1"/>
</dbReference>
<evidence type="ECO:0000313" key="3">
    <source>
        <dbReference type="Proteomes" id="UP000323708"/>
    </source>
</evidence>
<evidence type="ECO:0000259" key="1">
    <source>
        <dbReference type="PROSITE" id="PS51186"/>
    </source>
</evidence>
<organism evidence="2 3">
    <name type="scientific">Pseudohalioglobus sediminis</name>
    <dbReference type="NCBI Taxonomy" id="2606449"/>
    <lineage>
        <taxon>Bacteria</taxon>
        <taxon>Pseudomonadati</taxon>
        <taxon>Pseudomonadota</taxon>
        <taxon>Gammaproteobacteria</taxon>
        <taxon>Cellvibrionales</taxon>
        <taxon>Halieaceae</taxon>
        <taxon>Pseudohalioglobus</taxon>
    </lineage>
</organism>
<keyword evidence="3" id="KW-1185">Reference proteome</keyword>
<accession>A0A5B0WSV3</accession>
<dbReference type="InterPro" id="IPR016181">
    <property type="entry name" value="Acyl_CoA_acyltransferase"/>
</dbReference>
<proteinExistence type="predicted"/>
<dbReference type="RefSeq" id="WP_149611903.1">
    <property type="nucleotide sequence ID" value="NZ_VTUX01000006.1"/>
</dbReference>
<gene>
    <name evidence="2" type="ORF">F0M18_13100</name>
</gene>
<dbReference type="SUPFAM" id="SSF55729">
    <property type="entry name" value="Acyl-CoA N-acyltransferases (Nat)"/>
    <property type="match status" value="1"/>
</dbReference>
<keyword evidence="2" id="KW-0808">Transferase</keyword>
<dbReference type="EMBL" id="VTUX01000006">
    <property type="protein sequence ID" value="KAA1190003.1"/>
    <property type="molecule type" value="Genomic_DNA"/>
</dbReference>
<dbReference type="AlphaFoldDB" id="A0A5B0WSV3"/>
<comment type="caution">
    <text evidence="2">The sequence shown here is derived from an EMBL/GenBank/DDBJ whole genome shotgun (WGS) entry which is preliminary data.</text>
</comment>
<protein>
    <submittedName>
        <fullName evidence="2">GNAT family N-acetyltransferase</fullName>
    </submittedName>
</protein>
<name>A0A5B0WSV3_9GAMM</name>
<feature type="domain" description="N-acetyltransferase" evidence="1">
    <location>
        <begin position="1"/>
        <end position="136"/>
    </location>
</feature>
<dbReference type="GO" id="GO:0016747">
    <property type="term" value="F:acyltransferase activity, transferring groups other than amino-acyl groups"/>
    <property type="evidence" value="ECO:0007669"/>
    <property type="project" value="InterPro"/>
</dbReference>
<evidence type="ECO:0000313" key="2">
    <source>
        <dbReference type="EMBL" id="KAA1190003.1"/>
    </source>
</evidence>
<dbReference type="Pfam" id="PF00583">
    <property type="entry name" value="Acetyltransf_1"/>
    <property type="match status" value="1"/>
</dbReference>